<dbReference type="Pfam" id="PF03119">
    <property type="entry name" value="DNA_ligase_ZBD"/>
    <property type="match status" value="1"/>
</dbReference>
<dbReference type="Pfam" id="PF03120">
    <property type="entry name" value="OB_DNA_ligase"/>
    <property type="match status" value="1"/>
</dbReference>
<keyword evidence="2" id="KW-0862">Zinc</keyword>
<evidence type="ECO:0000313" key="6">
    <source>
        <dbReference type="Proteomes" id="UP001275315"/>
    </source>
</evidence>
<evidence type="ECO:0000259" key="3">
    <source>
        <dbReference type="Pfam" id="PF03119"/>
    </source>
</evidence>
<dbReference type="InterPro" id="IPR012340">
    <property type="entry name" value="NA-bd_OB-fold"/>
</dbReference>
<evidence type="ECO:0000256" key="1">
    <source>
        <dbReference type="ARBA" id="ARBA00022723"/>
    </source>
</evidence>
<proteinExistence type="predicted"/>
<keyword evidence="6" id="KW-1185">Reference proteome</keyword>
<dbReference type="InterPro" id="IPR004149">
    <property type="entry name" value="Znf_DNAligase_C4"/>
</dbReference>
<dbReference type="Proteomes" id="UP001275315">
    <property type="component" value="Unassembled WGS sequence"/>
</dbReference>
<sequence length="95" mass="10782">MQRATLHNEDNIREKDVRIGDTVVLRKAGDIIPEIVRVMTDQRTGVEQAFFMPKECPACGNELVRIEGEVALRCMNPNCPAQLQEGLIHFAFVMR</sequence>
<feature type="domain" description="NAD-dependent DNA ligase OB-fold" evidence="4">
    <location>
        <begin position="2"/>
        <end position="45"/>
    </location>
</feature>
<evidence type="ECO:0000259" key="4">
    <source>
        <dbReference type="Pfam" id="PF03120"/>
    </source>
</evidence>
<dbReference type="InterPro" id="IPR004150">
    <property type="entry name" value="NAD_DNA_ligase_OB"/>
</dbReference>
<dbReference type="EMBL" id="JAWDIQ010000003">
    <property type="protein sequence ID" value="MDY0410584.1"/>
    <property type="molecule type" value="Genomic_DNA"/>
</dbReference>
<feature type="domain" description="Zinc-finger NAD-dependent DNA ligase C4-type" evidence="3">
    <location>
        <begin position="55"/>
        <end position="81"/>
    </location>
</feature>
<dbReference type="SUPFAM" id="SSF50249">
    <property type="entry name" value="Nucleic acid-binding proteins"/>
    <property type="match status" value="1"/>
</dbReference>
<name>A0ABU5CW34_9BACI</name>
<dbReference type="Gene3D" id="6.20.10.30">
    <property type="match status" value="1"/>
</dbReference>
<accession>A0ABU5CW34</accession>
<dbReference type="RefSeq" id="WP_320381470.1">
    <property type="nucleotide sequence ID" value="NZ_JAWDIQ010000003.1"/>
</dbReference>
<evidence type="ECO:0000256" key="2">
    <source>
        <dbReference type="ARBA" id="ARBA00022833"/>
    </source>
</evidence>
<organism evidence="5 6">
    <name type="scientific">Paracerasibacillus soli</name>
    <dbReference type="NCBI Taxonomy" id="480284"/>
    <lineage>
        <taxon>Bacteria</taxon>
        <taxon>Bacillati</taxon>
        <taxon>Bacillota</taxon>
        <taxon>Bacilli</taxon>
        <taxon>Bacillales</taxon>
        <taxon>Bacillaceae</taxon>
        <taxon>Paracerasibacillus</taxon>
    </lineage>
</organism>
<evidence type="ECO:0000313" key="5">
    <source>
        <dbReference type="EMBL" id="MDY0410584.1"/>
    </source>
</evidence>
<protein>
    <recommendedName>
        <fullName evidence="7">DNA ligase</fullName>
    </recommendedName>
</protein>
<dbReference type="InterPro" id="IPR010994">
    <property type="entry name" value="RuvA_2-like"/>
</dbReference>
<evidence type="ECO:0008006" key="7">
    <source>
        <dbReference type="Google" id="ProtNLM"/>
    </source>
</evidence>
<dbReference type="SUPFAM" id="SSF47781">
    <property type="entry name" value="RuvA domain 2-like"/>
    <property type="match status" value="1"/>
</dbReference>
<keyword evidence="1" id="KW-0479">Metal-binding</keyword>
<dbReference type="Gene3D" id="2.40.50.140">
    <property type="entry name" value="Nucleic acid-binding proteins"/>
    <property type="match status" value="1"/>
</dbReference>
<gene>
    <name evidence="5" type="ORF">RWD45_21155</name>
</gene>
<reference evidence="5 6" key="1">
    <citation type="submission" date="2023-10" db="EMBL/GenBank/DDBJ databases">
        <title>Virgibacillus soli CC-YMP-6 genome.</title>
        <authorList>
            <person name="Miliotis G."/>
            <person name="Sengupta P."/>
            <person name="Hameed A."/>
            <person name="Chuvochina M."/>
            <person name="Mcdonagh F."/>
            <person name="Simpson A.C."/>
            <person name="Singh N.K."/>
            <person name="Rekha P.D."/>
            <person name="Raman K."/>
            <person name="Hugenholtz P."/>
            <person name="Venkateswaran K."/>
        </authorList>
    </citation>
    <scope>NUCLEOTIDE SEQUENCE [LARGE SCALE GENOMIC DNA]</scope>
    <source>
        <strain evidence="5 6">CC-YMP-6</strain>
    </source>
</reference>
<comment type="caution">
    <text evidence="5">The sequence shown here is derived from an EMBL/GenBank/DDBJ whole genome shotgun (WGS) entry which is preliminary data.</text>
</comment>